<evidence type="ECO:0000256" key="2">
    <source>
        <dbReference type="ARBA" id="ARBA00005810"/>
    </source>
</evidence>
<comment type="pathway">
    <text evidence="1">Cofactor biosynthesis; tetrahydrofolate biosynthesis; 2-amino-4-hydroxy-6-hydroxymethyl-7,8-dihydropteridine diphosphate from 7,8-dihydroneopterin triphosphate: step 4/4.</text>
</comment>
<comment type="function">
    <text evidence="10">Catalyzes the transfer of pyrophosphate from adenosine triphosphate (ATP) to 6-hydroxymethyl-7,8-dihydropterin, an enzymatic step in folate biosynthesis pathway.</text>
</comment>
<evidence type="ECO:0000256" key="9">
    <source>
        <dbReference type="ARBA" id="ARBA00022909"/>
    </source>
</evidence>
<dbReference type="CDD" id="cd00483">
    <property type="entry name" value="HPPK"/>
    <property type="match status" value="1"/>
</dbReference>
<keyword evidence="8" id="KW-0067">ATP-binding</keyword>
<dbReference type="NCBIfam" id="TIGR01498">
    <property type="entry name" value="folK"/>
    <property type="match status" value="1"/>
</dbReference>
<dbReference type="UniPathway" id="UPA00077">
    <property type="reaction ID" value="UER00155"/>
</dbReference>
<protein>
    <recommendedName>
        <fullName evidence="4">2-amino-4-hydroxy-6-hydroxymethyldihydropteridine pyrophosphokinase</fullName>
        <ecNumber evidence="3">2.7.6.3</ecNumber>
    </recommendedName>
    <alternativeName>
        <fullName evidence="11">6-hydroxymethyl-7,8-dihydropterin pyrophosphokinase</fullName>
    </alternativeName>
    <alternativeName>
        <fullName evidence="12">7,8-dihydro-6-hydroxymethylpterin-pyrophosphokinase</fullName>
    </alternativeName>
</protein>
<keyword evidence="15" id="KW-1185">Reference proteome</keyword>
<dbReference type="GO" id="GO:0005524">
    <property type="term" value="F:ATP binding"/>
    <property type="evidence" value="ECO:0007669"/>
    <property type="project" value="UniProtKB-KW"/>
</dbReference>
<keyword evidence="7 14" id="KW-0418">Kinase</keyword>
<evidence type="ECO:0000256" key="5">
    <source>
        <dbReference type="ARBA" id="ARBA00022679"/>
    </source>
</evidence>
<keyword evidence="5" id="KW-0808">Transferase</keyword>
<evidence type="ECO:0000256" key="11">
    <source>
        <dbReference type="ARBA" id="ARBA00029766"/>
    </source>
</evidence>
<keyword evidence="6" id="KW-0547">Nucleotide-binding</keyword>
<dbReference type="OrthoDB" id="9808041at2"/>
<evidence type="ECO:0000256" key="1">
    <source>
        <dbReference type="ARBA" id="ARBA00005051"/>
    </source>
</evidence>
<dbReference type="RefSeq" id="WP_101074233.1">
    <property type="nucleotide sequence ID" value="NZ_PISP01000006.1"/>
</dbReference>
<dbReference type="GO" id="GO:0046654">
    <property type="term" value="P:tetrahydrofolate biosynthetic process"/>
    <property type="evidence" value="ECO:0007669"/>
    <property type="project" value="UniProtKB-UniPathway"/>
</dbReference>
<dbReference type="PANTHER" id="PTHR43071:SF1">
    <property type="entry name" value="2-AMINO-4-HYDROXY-6-HYDROXYMETHYLDIHYDROPTERIDINE PYROPHOSPHOKINASE"/>
    <property type="match status" value="1"/>
</dbReference>
<dbReference type="GO" id="GO:0046656">
    <property type="term" value="P:folic acid biosynthetic process"/>
    <property type="evidence" value="ECO:0007669"/>
    <property type="project" value="UniProtKB-KW"/>
</dbReference>
<gene>
    <name evidence="14" type="primary">folK</name>
    <name evidence="14" type="ORF">CWD77_14135</name>
</gene>
<evidence type="ECO:0000259" key="13">
    <source>
        <dbReference type="PROSITE" id="PS00794"/>
    </source>
</evidence>
<dbReference type="Proteomes" id="UP000233398">
    <property type="component" value="Unassembled WGS sequence"/>
</dbReference>
<accession>A0A2N0VEJ6</accession>
<keyword evidence="9" id="KW-0289">Folate biosynthesis</keyword>
<organism evidence="14 15">
    <name type="scientific">Rhodohalobacter barkolensis</name>
    <dbReference type="NCBI Taxonomy" id="2053187"/>
    <lineage>
        <taxon>Bacteria</taxon>
        <taxon>Pseudomonadati</taxon>
        <taxon>Balneolota</taxon>
        <taxon>Balneolia</taxon>
        <taxon>Balneolales</taxon>
        <taxon>Balneolaceae</taxon>
        <taxon>Rhodohalobacter</taxon>
    </lineage>
</organism>
<reference evidence="14 15" key="1">
    <citation type="submission" date="2017-11" db="EMBL/GenBank/DDBJ databases">
        <title>Rhodohalobacter 15182 sp. nov., isolated from a salt lake.</title>
        <authorList>
            <person name="Han S."/>
        </authorList>
    </citation>
    <scope>NUCLEOTIDE SEQUENCE [LARGE SCALE GENOMIC DNA]</scope>
    <source>
        <strain evidence="14 15">15182</strain>
    </source>
</reference>
<dbReference type="PANTHER" id="PTHR43071">
    <property type="entry name" value="2-AMINO-4-HYDROXY-6-HYDROXYMETHYLDIHYDROPTERIDINE PYROPHOSPHOKINASE"/>
    <property type="match status" value="1"/>
</dbReference>
<evidence type="ECO:0000256" key="4">
    <source>
        <dbReference type="ARBA" id="ARBA00016218"/>
    </source>
</evidence>
<evidence type="ECO:0000256" key="6">
    <source>
        <dbReference type="ARBA" id="ARBA00022741"/>
    </source>
</evidence>
<dbReference type="Gene3D" id="3.30.70.560">
    <property type="entry name" value="7,8-Dihydro-6-hydroxymethylpterin-pyrophosphokinase HPPK"/>
    <property type="match status" value="1"/>
</dbReference>
<dbReference type="GO" id="GO:0003848">
    <property type="term" value="F:2-amino-4-hydroxy-6-hydroxymethyldihydropteridine diphosphokinase activity"/>
    <property type="evidence" value="ECO:0007669"/>
    <property type="project" value="UniProtKB-EC"/>
</dbReference>
<evidence type="ECO:0000256" key="10">
    <source>
        <dbReference type="ARBA" id="ARBA00029409"/>
    </source>
</evidence>
<dbReference type="SUPFAM" id="SSF55083">
    <property type="entry name" value="6-hydroxymethyl-7,8-dihydropterin pyrophosphokinase, HPPK"/>
    <property type="match status" value="1"/>
</dbReference>
<evidence type="ECO:0000313" key="14">
    <source>
        <dbReference type="EMBL" id="PKD42548.1"/>
    </source>
</evidence>
<sequence>METVIIAVGANLGDRLQSFKSASTFLESISGTPVEKASIWESEPVGPAKYPFFNSAVKITTDFAPKVLLKKLKAFEKEAGRTQTERWGPRVLDLDIIRYGNLVIDDDTLIIPHPEYQKRLFVLLPMIEIDPDWVDPQSGIPIQQLAHKAPRMEIEKTDISW</sequence>
<dbReference type="InterPro" id="IPR000550">
    <property type="entry name" value="Hppk"/>
</dbReference>
<evidence type="ECO:0000256" key="12">
    <source>
        <dbReference type="ARBA" id="ARBA00033413"/>
    </source>
</evidence>
<dbReference type="Pfam" id="PF01288">
    <property type="entry name" value="HPPK"/>
    <property type="match status" value="1"/>
</dbReference>
<evidence type="ECO:0000256" key="7">
    <source>
        <dbReference type="ARBA" id="ARBA00022777"/>
    </source>
</evidence>
<name>A0A2N0VEJ6_9BACT</name>
<dbReference type="EC" id="2.7.6.3" evidence="3"/>
<evidence type="ECO:0000313" key="15">
    <source>
        <dbReference type="Proteomes" id="UP000233398"/>
    </source>
</evidence>
<evidence type="ECO:0000256" key="8">
    <source>
        <dbReference type="ARBA" id="ARBA00022840"/>
    </source>
</evidence>
<dbReference type="AlphaFoldDB" id="A0A2N0VEJ6"/>
<proteinExistence type="inferred from homology"/>
<comment type="caution">
    <text evidence="14">The sequence shown here is derived from an EMBL/GenBank/DDBJ whole genome shotgun (WGS) entry which is preliminary data.</text>
</comment>
<feature type="domain" description="7,8-dihydro-6-hydroxymethylpterin-pyrophosphokinase" evidence="13">
    <location>
        <begin position="86"/>
        <end position="97"/>
    </location>
</feature>
<dbReference type="GO" id="GO:0016301">
    <property type="term" value="F:kinase activity"/>
    <property type="evidence" value="ECO:0007669"/>
    <property type="project" value="UniProtKB-KW"/>
</dbReference>
<dbReference type="EMBL" id="PISP01000006">
    <property type="protein sequence ID" value="PKD42548.1"/>
    <property type="molecule type" value="Genomic_DNA"/>
</dbReference>
<dbReference type="PROSITE" id="PS00794">
    <property type="entry name" value="HPPK"/>
    <property type="match status" value="1"/>
</dbReference>
<dbReference type="InterPro" id="IPR035907">
    <property type="entry name" value="Hppk_sf"/>
</dbReference>
<comment type="similarity">
    <text evidence="2">Belongs to the HPPK family.</text>
</comment>
<evidence type="ECO:0000256" key="3">
    <source>
        <dbReference type="ARBA" id="ARBA00013253"/>
    </source>
</evidence>